<dbReference type="Pfam" id="PF01882">
    <property type="entry name" value="DUF58"/>
    <property type="match status" value="1"/>
</dbReference>
<dbReference type="Proteomes" id="UP000186406">
    <property type="component" value="Unassembled WGS sequence"/>
</dbReference>
<evidence type="ECO:0000259" key="1">
    <source>
        <dbReference type="Pfam" id="PF01882"/>
    </source>
</evidence>
<evidence type="ECO:0000313" key="2">
    <source>
        <dbReference type="EMBL" id="SHO67485.1"/>
    </source>
</evidence>
<dbReference type="EMBL" id="FRXO01000014">
    <property type="protein sequence ID" value="SHO67485.1"/>
    <property type="molecule type" value="Genomic_DNA"/>
</dbReference>
<dbReference type="PANTHER" id="PTHR33608:SF12">
    <property type="entry name" value="DUF58 DOMAIN-CONTAINING PROTEIN"/>
    <property type="match status" value="1"/>
</dbReference>
<gene>
    <name evidence="2" type="ORF">SAMN02745172_04166</name>
</gene>
<organism evidence="2 3">
    <name type="scientific">Pseudoxanthobacter soli DSM 19599</name>
    <dbReference type="NCBI Taxonomy" id="1123029"/>
    <lineage>
        <taxon>Bacteria</taxon>
        <taxon>Pseudomonadati</taxon>
        <taxon>Pseudomonadota</taxon>
        <taxon>Alphaproteobacteria</taxon>
        <taxon>Hyphomicrobiales</taxon>
        <taxon>Segnochrobactraceae</taxon>
        <taxon>Pseudoxanthobacter</taxon>
    </lineage>
</organism>
<evidence type="ECO:0000313" key="3">
    <source>
        <dbReference type="Proteomes" id="UP000186406"/>
    </source>
</evidence>
<dbReference type="STRING" id="1123029.SAMN02745172_04166"/>
<protein>
    <recommendedName>
        <fullName evidence="1">DUF58 domain-containing protein</fullName>
    </recommendedName>
</protein>
<keyword evidence="3" id="KW-1185">Reference proteome</keyword>
<accession>A0A1M7ZRH4</accession>
<reference evidence="2 3" key="1">
    <citation type="submission" date="2016-12" db="EMBL/GenBank/DDBJ databases">
        <authorList>
            <person name="Song W.-J."/>
            <person name="Kurnit D.M."/>
        </authorList>
    </citation>
    <scope>NUCLEOTIDE SEQUENCE [LARGE SCALE GENOMIC DNA]</scope>
    <source>
        <strain evidence="2 3">DSM 19599</strain>
    </source>
</reference>
<feature type="domain" description="DUF58" evidence="1">
    <location>
        <begin position="58"/>
        <end position="282"/>
    </location>
</feature>
<dbReference type="PANTHER" id="PTHR33608">
    <property type="entry name" value="BLL2464 PROTEIN"/>
    <property type="match status" value="1"/>
</dbReference>
<name>A0A1M7ZRH4_9HYPH</name>
<dbReference type="AlphaFoldDB" id="A0A1M7ZRH4"/>
<dbReference type="InterPro" id="IPR002881">
    <property type="entry name" value="DUF58"/>
</dbReference>
<proteinExistence type="predicted"/>
<dbReference type="RefSeq" id="WP_073632331.1">
    <property type="nucleotide sequence ID" value="NZ_FRXO01000014.1"/>
</dbReference>
<sequence length="324" mass="35848">MSDVPSDALRGIVARLDELIAARPDGAAGGFAPNGKVRTHEYGAFRSTFHGRGMEFDEARIYQPGDDIRTIDWRVTARTGKVHTKLFHEERERPVLIMADIRTAMRFGTRAMFKSVLAAKAAAVLTWVAIEGNDRVGGMVLSPHGQRQFRPQRSRARILAFVKAISEATAEGFDEEGFAIERPAAEPTLADALGRLRLTARPGTLVFIVSDFHDFDEAAGRELSRLARHSHVTNLLVYDGIEADAPQRGVYSVSDGEAVAMLDADSDAVRQAYARRFRERRETIEALCRQRGMAFVPLVTGQDPTDVLHPERLRAAGRLRRTAA</sequence>